<dbReference type="GO" id="GO:0000027">
    <property type="term" value="P:ribosomal large subunit assembly"/>
    <property type="evidence" value="ECO:0007669"/>
    <property type="project" value="UniProtKB-UniRule"/>
</dbReference>
<dbReference type="GO" id="GO:0005524">
    <property type="term" value="F:ATP binding"/>
    <property type="evidence" value="ECO:0007669"/>
    <property type="project" value="UniProtKB-UniRule"/>
</dbReference>
<comment type="similarity">
    <text evidence="7">Belongs to the DEAD box helicase family. SrmB subfamily.</text>
</comment>
<gene>
    <name evidence="7" type="primary">srmB</name>
    <name evidence="13" type="ORF">C7H85_16685</name>
</gene>
<name>A0A2P7QXE6_9GAMM</name>
<dbReference type="GO" id="GO:0016887">
    <property type="term" value="F:ATP hydrolysis activity"/>
    <property type="evidence" value="ECO:0007669"/>
    <property type="project" value="RHEA"/>
</dbReference>
<evidence type="ECO:0000256" key="6">
    <source>
        <dbReference type="ARBA" id="ARBA00022840"/>
    </source>
</evidence>
<feature type="short sequence motif" description="Q motif" evidence="8">
    <location>
        <begin position="4"/>
        <end position="32"/>
    </location>
</feature>
<evidence type="ECO:0000256" key="7">
    <source>
        <dbReference type="HAMAP-Rule" id="MF_00967"/>
    </source>
</evidence>
<organism evidence="13 14">
    <name type="scientific">Zobellella endophytica</name>
    <dbReference type="NCBI Taxonomy" id="2116700"/>
    <lineage>
        <taxon>Bacteria</taxon>
        <taxon>Pseudomonadati</taxon>
        <taxon>Pseudomonadota</taxon>
        <taxon>Gammaproteobacteria</taxon>
        <taxon>Aeromonadales</taxon>
        <taxon>Aeromonadaceae</taxon>
        <taxon>Zobellella</taxon>
    </lineage>
</organism>
<keyword evidence="1 7" id="KW-0963">Cytoplasm</keyword>
<dbReference type="PANTHER" id="PTHR47959:SF3">
    <property type="entry name" value="ATP-DEPENDENT RNA HELICASE SRMB"/>
    <property type="match status" value="1"/>
</dbReference>
<protein>
    <recommendedName>
        <fullName evidence="7">ATP-dependent RNA helicase SrmB</fullName>
        <ecNumber evidence="7">3.6.4.13</ecNumber>
    </recommendedName>
</protein>
<dbReference type="PROSITE" id="PS51192">
    <property type="entry name" value="HELICASE_ATP_BIND_1"/>
    <property type="match status" value="1"/>
</dbReference>
<comment type="subcellular location">
    <subcellularLocation>
        <location evidence="7">Cytoplasm</location>
    </subcellularLocation>
</comment>
<dbReference type="InterPro" id="IPR014001">
    <property type="entry name" value="Helicase_ATP-bd"/>
</dbReference>
<evidence type="ECO:0000259" key="11">
    <source>
        <dbReference type="PROSITE" id="PS51194"/>
    </source>
</evidence>
<sequence>MSSMTFEQLELDPILVRALARMGYARPTTIQSQVIPEAMSGRDIMASAPTGTGKTAAFLLPVCQHLLDFPRRQAGPARILILTPTRELAKQIADDAKALLKETGLRVEVITGGIHADKHLPALTKTTDIVVATPGRLLQYIEEESFDSRDIEMLILDEADRMLDMGFIGDVDRIAAEARWRRQTMLFSATLEGRGLMKFAADILKDPVELSAEPPRSERKKINQWLHLADDPEHKFALLTHLLRQEEVSRSIIFVKTRERLMELASRLQQEGLDNAWLRGEMDQEKRFEALRRFRNGKVNILVATDVAARGIDLPEVSHVINYDMPRTADVYVHRIGRTGRAGRKGTAISLVEAHDMPLVVRVEHYTEQKLKRRVIDELRPRHKEASVNSRKKKDDEDKGRKAAQPKKKVRLREQKAKGKPKWAREKAPANRKPEE</sequence>
<evidence type="ECO:0000313" key="13">
    <source>
        <dbReference type="EMBL" id="PSJ42620.1"/>
    </source>
</evidence>
<keyword evidence="3 7" id="KW-0547">Nucleotide-binding</keyword>
<reference evidence="13 14" key="1">
    <citation type="submission" date="2018-03" db="EMBL/GenBank/DDBJ databases">
        <title>The draft genome of Zobellella sp. 59N8.</title>
        <authorList>
            <person name="Liu L."/>
            <person name="Li L."/>
            <person name="Zhang X."/>
            <person name="Liang L."/>
            <person name="Wang T."/>
        </authorList>
    </citation>
    <scope>NUCLEOTIDE SEQUENCE [LARGE SCALE GENOMIC DNA]</scope>
    <source>
        <strain evidence="13 14">59N8</strain>
    </source>
</reference>
<evidence type="ECO:0000256" key="1">
    <source>
        <dbReference type="ARBA" id="ARBA00022490"/>
    </source>
</evidence>
<dbReference type="PROSITE" id="PS00039">
    <property type="entry name" value="DEAD_ATP_HELICASE"/>
    <property type="match status" value="1"/>
</dbReference>
<dbReference type="PANTHER" id="PTHR47959">
    <property type="entry name" value="ATP-DEPENDENT RNA HELICASE RHLE-RELATED"/>
    <property type="match status" value="1"/>
</dbReference>
<feature type="compositionally biased region" description="Basic and acidic residues" evidence="9">
    <location>
        <begin position="412"/>
        <end position="436"/>
    </location>
</feature>
<dbReference type="SMART" id="SM00490">
    <property type="entry name" value="HELICc"/>
    <property type="match status" value="1"/>
</dbReference>
<evidence type="ECO:0000256" key="3">
    <source>
        <dbReference type="ARBA" id="ARBA00022741"/>
    </source>
</evidence>
<evidence type="ECO:0000256" key="9">
    <source>
        <dbReference type="SAM" id="MobiDB-lite"/>
    </source>
</evidence>
<dbReference type="OrthoDB" id="9805696at2"/>
<dbReference type="RefSeq" id="WP_106730838.1">
    <property type="nucleotide sequence ID" value="NZ_PXYG01000009.1"/>
</dbReference>
<dbReference type="HAMAP" id="MF_00967">
    <property type="entry name" value="DEAD_helicase_SrmB"/>
    <property type="match status" value="1"/>
</dbReference>
<keyword evidence="5 7" id="KW-0347">Helicase</keyword>
<dbReference type="InterPro" id="IPR011545">
    <property type="entry name" value="DEAD/DEAH_box_helicase_dom"/>
</dbReference>
<dbReference type="InterPro" id="IPR050079">
    <property type="entry name" value="DEAD_box_RNA_helicase"/>
</dbReference>
<comment type="caution">
    <text evidence="13">The sequence shown here is derived from an EMBL/GenBank/DDBJ whole genome shotgun (WGS) entry which is preliminary data.</text>
</comment>
<proteinExistence type="inferred from homology"/>
<dbReference type="InterPro" id="IPR000629">
    <property type="entry name" value="RNA-helicase_DEAD-box_CS"/>
</dbReference>
<keyword evidence="14" id="KW-1185">Reference proteome</keyword>
<dbReference type="PROSITE" id="PS51195">
    <property type="entry name" value="Q_MOTIF"/>
    <property type="match status" value="1"/>
</dbReference>
<comment type="subunit">
    <text evidence="7">Interacts with the 50S ribosomal subunit.</text>
</comment>
<dbReference type="Gene3D" id="3.40.50.300">
    <property type="entry name" value="P-loop containing nucleotide triphosphate hydrolases"/>
    <property type="match status" value="2"/>
</dbReference>
<dbReference type="NCBIfam" id="NF008394">
    <property type="entry name" value="PRK11192.1"/>
    <property type="match status" value="1"/>
</dbReference>
<evidence type="ECO:0000259" key="12">
    <source>
        <dbReference type="PROSITE" id="PS51195"/>
    </source>
</evidence>
<dbReference type="CDD" id="cd00268">
    <property type="entry name" value="DEADc"/>
    <property type="match status" value="1"/>
</dbReference>
<evidence type="ECO:0000256" key="8">
    <source>
        <dbReference type="PROSITE-ProRule" id="PRU00552"/>
    </source>
</evidence>
<feature type="domain" description="Helicase C-terminal" evidence="11">
    <location>
        <begin position="238"/>
        <end position="387"/>
    </location>
</feature>
<dbReference type="PROSITE" id="PS51194">
    <property type="entry name" value="HELICASE_CTER"/>
    <property type="match status" value="1"/>
</dbReference>
<dbReference type="EC" id="3.6.4.13" evidence="7"/>
<keyword evidence="2 7" id="KW-0690">Ribosome biogenesis</keyword>
<evidence type="ECO:0000259" key="10">
    <source>
        <dbReference type="PROSITE" id="PS51192"/>
    </source>
</evidence>
<dbReference type="InterPro" id="IPR028621">
    <property type="entry name" value="DEAD_helicase_SrmB"/>
</dbReference>
<dbReference type="SUPFAM" id="SSF52540">
    <property type="entry name" value="P-loop containing nucleoside triphosphate hydrolases"/>
    <property type="match status" value="1"/>
</dbReference>
<accession>A0A2P7QXE6</accession>
<dbReference type="GO" id="GO:0003676">
    <property type="term" value="F:nucleic acid binding"/>
    <property type="evidence" value="ECO:0007669"/>
    <property type="project" value="InterPro"/>
</dbReference>
<feature type="domain" description="Helicase ATP-binding" evidence="10">
    <location>
        <begin position="35"/>
        <end position="209"/>
    </location>
</feature>
<dbReference type="InterPro" id="IPR044742">
    <property type="entry name" value="DEAD/DEAH_RhlB"/>
</dbReference>
<feature type="domain" description="DEAD-box RNA helicase Q" evidence="12">
    <location>
        <begin position="4"/>
        <end position="32"/>
    </location>
</feature>
<keyword evidence="4 7" id="KW-0378">Hydrolase</keyword>
<dbReference type="Pfam" id="PF00271">
    <property type="entry name" value="Helicase_C"/>
    <property type="match status" value="1"/>
</dbReference>
<dbReference type="InterPro" id="IPR014014">
    <property type="entry name" value="RNA_helicase_DEAD_Q_motif"/>
</dbReference>
<dbReference type="InterPro" id="IPR001650">
    <property type="entry name" value="Helicase_C-like"/>
</dbReference>
<dbReference type="Proteomes" id="UP000240243">
    <property type="component" value="Unassembled WGS sequence"/>
</dbReference>
<evidence type="ECO:0000313" key="14">
    <source>
        <dbReference type="Proteomes" id="UP000240243"/>
    </source>
</evidence>
<evidence type="ECO:0000256" key="4">
    <source>
        <dbReference type="ARBA" id="ARBA00022801"/>
    </source>
</evidence>
<keyword evidence="6 7" id="KW-0067">ATP-binding</keyword>
<dbReference type="Pfam" id="PF00270">
    <property type="entry name" value="DEAD"/>
    <property type="match status" value="1"/>
</dbReference>
<comment type="catalytic activity">
    <reaction evidence="7">
        <text>ATP + H2O = ADP + phosphate + H(+)</text>
        <dbReference type="Rhea" id="RHEA:13065"/>
        <dbReference type="ChEBI" id="CHEBI:15377"/>
        <dbReference type="ChEBI" id="CHEBI:15378"/>
        <dbReference type="ChEBI" id="CHEBI:30616"/>
        <dbReference type="ChEBI" id="CHEBI:43474"/>
        <dbReference type="ChEBI" id="CHEBI:456216"/>
        <dbReference type="EC" id="3.6.4.13"/>
    </reaction>
</comment>
<feature type="compositionally biased region" description="Basic residues" evidence="9">
    <location>
        <begin position="402"/>
        <end position="411"/>
    </location>
</feature>
<dbReference type="CDD" id="cd18787">
    <property type="entry name" value="SF2_C_DEAD"/>
    <property type="match status" value="1"/>
</dbReference>
<comment type="function">
    <text evidence="7">DEAD-box RNA helicase involved in the assembly of the 50S ribosomal subunit at low temperature. Exhibits RNA-stimulated ATP hydrolysis and RNA unwinding activity.</text>
</comment>
<evidence type="ECO:0000256" key="2">
    <source>
        <dbReference type="ARBA" id="ARBA00022517"/>
    </source>
</evidence>
<dbReference type="InterPro" id="IPR027417">
    <property type="entry name" value="P-loop_NTPase"/>
</dbReference>
<dbReference type="SMART" id="SM00487">
    <property type="entry name" value="DEXDc"/>
    <property type="match status" value="1"/>
</dbReference>
<dbReference type="GO" id="GO:0003724">
    <property type="term" value="F:RNA helicase activity"/>
    <property type="evidence" value="ECO:0007669"/>
    <property type="project" value="UniProtKB-UniRule"/>
</dbReference>
<evidence type="ECO:0000256" key="5">
    <source>
        <dbReference type="ARBA" id="ARBA00022806"/>
    </source>
</evidence>
<dbReference type="GO" id="GO:0005829">
    <property type="term" value="C:cytosol"/>
    <property type="evidence" value="ECO:0007669"/>
    <property type="project" value="TreeGrafter"/>
</dbReference>
<dbReference type="FunFam" id="3.40.50.300:FF:000291">
    <property type="entry name" value="ATP-dependent RNA helicase SrmB"/>
    <property type="match status" value="1"/>
</dbReference>
<dbReference type="EMBL" id="PXYG01000009">
    <property type="protein sequence ID" value="PSJ42620.1"/>
    <property type="molecule type" value="Genomic_DNA"/>
</dbReference>
<feature type="region of interest" description="Disordered" evidence="9">
    <location>
        <begin position="382"/>
        <end position="436"/>
    </location>
</feature>
<dbReference type="AlphaFoldDB" id="A0A2P7QXE6"/>